<comment type="cofactor">
    <cofactor evidence="1">
        <name>FAD</name>
        <dbReference type="ChEBI" id="CHEBI:57692"/>
    </cofactor>
</comment>
<comment type="caution">
    <text evidence="6">The sequence shown here is derived from an EMBL/GenBank/DDBJ whole genome shotgun (WGS) entry which is preliminary data.</text>
</comment>
<protein>
    <submittedName>
        <fullName evidence="6">Flavin-containing protein</fullName>
    </submittedName>
</protein>
<dbReference type="InterPro" id="IPR036188">
    <property type="entry name" value="FAD/NAD-bd_sf"/>
</dbReference>
<sequence length="571" mass="64274">MTFSNDSGANGHNEDIQAGKSPRYGQSNERLVGTAFPRRKLKIVMLGAGISGIQFAHDVSTRMLDVELEIFEKNSELGGTWYENRYPGCACDVPAHTYQFSWEPNTRWSKFYAPAPEIRQYLNDVVDKHGLRKYMRFNHRAISAMWQEEPSTWRIELETTDGSGNLIVVTQECDVLVKGLGTLNNWKYPDIEGLSTFGGNLMHTANWDETVDLTGKRIAVIGNGASAVQCVAAVQPIAKKLVNYLRTASWMIPHLFSDGAVQKDYSAKDWEKFENDPKYYLEYRLQLENTLASGFEAIWSGSPAQTKLERETIQHMKEIIHDPRLLETLLPKFELGCRRFTPGDHYLHALQQKNASVISDSIVHITEKGVVDATGAVTEVDIIICATGFDASFEPRMPTIGRDGYSLSDNWGKDKPTESYMGAVVARFPNMFVFNPPITPVLGSAFPGIQATSDYILRLLHRLQTDDLRSIVAKETSQRSFNEWAQQQLRKMAFSGDCKSWYKSSKGKVFIPWPGTVAHYIRTTSLIRWEDFDLIWADPEAKYKSLGNGVTEEGVAVESPPWLCQVGSKVV</sequence>
<feature type="region of interest" description="Disordered" evidence="5">
    <location>
        <begin position="1"/>
        <end position="29"/>
    </location>
</feature>
<evidence type="ECO:0000256" key="5">
    <source>
        <dbReference type="SAM" id="MobiDB-lite"/>
    </source>
</evidence>
<evidence type="ECO:0000256" key="2">
    <source>
        <dbReference type="ARBA" id="ARBA00010139"/>
    </source>
</evidence>
<keyword evidence="3" id="KW-0285">Flavoprotein</keyword>
<proteinExistence type="inferred from homology"/>
<dbReference type="OrthoDB" id="74360at2759"/>
<dbReference type="AlphaFoldDB" id="A0A9W9GF20"/>
<dbReference type="InterPro" id="IPR051209">
    <property type="entry name" value="FAD-bind_Monooxygenase_sf"/>
</dbReference>
<dbReference type="Proteomes" id="UP001147746">
    <property type="component" value="Unassembled WGS sequence"/>
</dbReference>
<evidence type="ECO:0000256" key="4">
    <source>
        <dbReference type="ARBA" id="ARBA00022827"/>
    </source>
</evidence>
<feature type="compositionally biased region" description="Polar residues" evidence="5">
    <location>
        <begin position="1"/>
        <end position="10"/>
    </location>
</feature>
<reference evidence="6" key="1">
    <citation type="submission" date="2022-12" db="EMBL/GenBank/DDBJ databases">
        <authorList>
            <person name="Petersen C."/>
        </authorList>
    </citation>
    <scope>NUCLEOTIDE SEQUENCE</scope>
    <source>
        <strain evidence="6">IBT 21472</strain>
    </source>
</reference>
<dbReference type="Gene3D" id="3.50.50.60">
    <property type="entry name" value="FAD/NAD(P)-binding domain"/>
    <property type="match status" value="2"/>
</dbReference>
<keyword evidence="7" id="KW-1185">Reference proteome</keyword>
<accession>A0A9W9GF20</accession>
<dbReference type="SUPFAM" id="SSF51905">
    <property type="entry name" value="FAD/NAD(P)-binding domain"/>
    <property type="match status" value="2"/>
</dbReference>
<evidence type="ECO:0000313" key="7">
    <source>
        <dbReference type="Proteomes" id="UP001147746"/>
    </source>
</evidence>
<evidence type="ECO:0000313" key="6">
    <source>
        <dbReference type="EMBL" id="KAJ5299013.1"/>
    </source>
</evidence>
<evidence type="ECO:0000256" key="1">
    <source>
        <dbReference type="ARBA" id="ARBA00001974"/>
    </source>
</evidence>
<dbReference type="PANTHER" id="PTHR42877">
    <property type="entry name" value="L-ORNITHINE N(5)-MONOOXYGENASE-RELATED"/>
    <property type="match status" value="1"/>
</dbReference>
<gene>
    <name evidence="6" type="ORF">N7476_010570</name>
</gene>
<keyword evidence="4" id="KW-0274">FAD</keyword>
<dbReference type="EMBL" id="JAPZBO010000010">
    <property type="protein sequence ID" value="KAJ5299013.1"/>
    <property type="molecule type" value="Genomic_DNA"/>
</dbReference>
<dbReference type="PANTHER" id="PTHR42877:SF7">
    <property type="entry name" value="FLAVIN-BINDING MONOOXYGENASE-RELATED"/>
    <property type="match status" value="1"/>
</dbReference>
<organism evidence="6 7">
    <name type="scientific">Penicillium atrosanguineum</name>
    <dbReference type="NCBI Taxonomy" id="1132637"/>
    <lineage>
        <taxon>Eukaryota</taxon>
        <taxon>Fungi</taxon>
        <taxon>Dikarya</taxon>
        <taxon>Ascomycota</taxon>
        <taxon>Pezizomycotina</taxon>
        <taxon>Eurotiomycetes</taxon>
        <taxon>Eurotiomycetidae</taxon>
        <taxon>Eurotiales</taxon>
        <taxon>Aspergillaceae</taxon>
        <taxon>Penicillium</taxon>
    </lineage>
</organism>
<dbReference type="Pfam" id="PF13450">
    <property type="entry name" value="NAD_binding_8"/>
    <property type="match status" value="1"/>
</dbReference>
<evidence type="ECO:0000256" key="3">
    <source>
        <dbReference type="ARBA" id="ARBA00022630"/>
    </source>
</evidence>
<comment type="similarity">
    <text evidence="2">Belongs to the FAD-binding monooxygenase family.</text>
</comment>
<reference evidence="6" key="2">
    <citation type="journal article" date="2023" name="IMA Fungus">
        <title>Comparative genomic study of the Penicillium genus elucidates a diverse pangenome and 15 lateral gene transfer events.</title>
        <authorList>
            <person name="Petersen C."/>
            <person name="Sorensen T."/>
            <person name="Nielsen M.R."/>
            <person name="Sondergaard T.E."/>
            <person name="Sorensen J.L."/>
            <person name="Fitzpatrick D.A."/>
            <person name="Frisvad J.C."/>
            <person name="Nielsen K.L."/>
        </authorList>
    </citation>
    <scope>NUCLEOTIDE SEQUENCE</scope>
    <source>
        <strain evidence="6">IBT 21472</strain>
    </source>
</reference>
<name>A0A9W9GF20_9EURO</name>